<proteinExistence type="predicted"/>
<dbReference type="AlphaFoldDB" id="A0A1B0ZP49"/>
<dbReference type="InterPro" id="IPR010064">
    <property type="entry name" value="HK97-gp10_tail"/>
</dbReference>
<gene>
    <name evidence="1" type="ORF">JL2886_01015</name>
</gene>
<dbReference type="OrthoDB" id="7585428at2"/>
<dbReference type="RefSeq" id="WP_065270993.1">
    <property type="nucleotide sequence ID" value="NZ_CP015124.1"/>
</dbReference>
<accession>A0A1B0ZP49</accession>
<evidence type="ECO:0000313" key="1">
    <source>
        <dbReference type="EMBL" id="ANP35937.1"/>
    </source>
</evidence>
<dbReference type="PATRIC" id="fig|60890.4.peg.988"/>
<evidence type="ECO:0008006" key="3">
    <source>
        <dbReference type="Google" id="ProtNLM"/>
    </source>
</evidence>
<organism evidence="1 2">
    <name type="scientific">Phaeobacter gallaeciensis</name>
    <dbReference type="NCBI Taxonomy" id="60890"/>
    <lineage>
        <taxon>Bacteria</taxon>
        <taxon>Pseudomonadati</taxon>
        <taxon>Pseudomonadota</taxon>
        <taxon>Alphaproteobacteria</taxon>
        <taxon>Rhodobacterales</taxon>
        <taxon>Roseobacteraceae</taxon>
        <taxon>Phaeobacter</taxon>
    </lineage>
</organism>
<protein>
    <recommendedName>
        <fullName evidence="3">HK97 gp10 family phage protein</fullName>
    </recommendedName>
</protein>
<keyword evidence="2" id="KW-1185">Reference proteome</keyword>
<dbReference type="EMBL" id="CP015124">
    <property type="protein sequence ID" value="ANP35937.1"/>
    <property type="molecule type" value="Genomic_DNA"/>
</dbReference>
<reference evidence="1 2" key="1">
    <citation type="submission" date="2016-04" db="EMBL/GenBank/DDBJ databases">
        <authorList>
            <person name="Evans L.H."/>
            <person name="Alamgir A."/>
            <person name="Owens N."/>
            <person name="Weber N.D."/>
            <person name="Virtaneva K."/>
            <person name="Barbian K."/>
            <person name="Babar A."/>
            <person name="Rosenke K."/>
        </authorList>
    </citation>
    <scope>NUCLEOTIDE SEQUENCE [LARGE SCALE GENOMIC DNA]</scope>
    <source>
        <strain evidence="1 2">JL2886</strain>
    </source>
</reference>
<evidence type="ECO:0000313" key="2">
    <source>
        <dbReference type="Proteomes" id="UP000092565"/>
    </source>
</evidence>
<dbReference type="Proteomes" id="UP000092565">
    <property type="component" value="Chromosome"/>
</dbReference>
<name>A0A1B0ZP49_9RHOB</name>
<dbReference type="NCBIfam" id="TIGR01725">
    <property type="entry name" value="phge_HK97_gp10"/>
    <property type="match status" value="1"/>
</dbReference>
<sequence>MSVKMKIEGAGDIERALGQLARGTAKGVQRRAMKKALQPVATMADALSPFTVKVTSKLTARQAREARGDRGRSKVVLYVGPVQPDGSDAPHGHLYEFGTGPRVQASTGRFVGAMPARPFMRPAWDANKAQMLETLKRETWAEIEKTVERARRKAARAGS</sequence>